<evidence type="ECO:0000313" key="3">
    <source>
        <dbReference type="EMBL" id="SFK14207.1"/>
    </source>
</evidence>
<dbReference type="AlphaFoldDB" id="A0A1I3X4J6"/>
<dbReference type="STRING" id="115433.SAMN05421835_114138"/>
<dbReference type="SUPFAM" id="SSF51735">
    <property type="entry name" value="NAD(P)-binding Rossmann-fold domains"/>
    <property type="match status" value="1"/>
</dbReference>
<evidence type="ECO:0000313" key="4">
    <source>
        <dbReference type="Proteomes" id="UP000199025"/>
    </source>
</evidence>
<dbReference type="PRINTS" id="PR00080">
    <property type="entry name" value="SDRFAMILY"/>
</dbReference>
<dbReference type="InterPro" id="IPR020904">
    <property type="entry name" value="Sc_DH/Rdtase_CS"/>
</dbReference>
<sequence length="238" mass="24768">MAREVVVTGGGTGIGFAVASWFAKAGERVTITGRREQVLLEAASLLGARYVPFDASDPAAVTAALPELPERVDVLVNNAGGNTDWHREIGDLAAVAESWRDNFAANVLSAVLVTTALTPRFSDGARIVSIGSIAASNGSGSYGAAKAAIESWTAGISRELGRRGITANVVAPGLIEDTEFFQGTLTEERRRTLIAHTRTKRAGKPDDVAELVGYLASPGAGHLTGQVLHLNGGAHLGR</sequence>
<dbReference type="GO" id="GO:0016616">
    <property type="term" value="F:oxidoreductase activity, acting on the CH-OH group of donors, NAD or NADP as acceptor"/>
    <property type="evidence" value="ECO:0007669"/>
    <property type="project" value="UniProtKB-ARBA"/>
</dbReference>
<evidence type="ECO:0000256" key="1">
    <source>
        <dbReference type="ARBA" id="ARBA00006484"/>
    </source>
</evidence>
<reference evidence="3 4" key="1">
    <citation type="submission" date="2016-10" db="EMBL/GenBank/DDBJ databases">
        <authorList>
            <person name="de Groot N.N."/>
        </authorList>
    </citation>
    <scope>NUCLEOTIDE SEQUENCE [LARGE SCALE GENOMIC DNA]</scope>
    <source>
        <strain evidence="3 4">DSM 44468</strain>
    </source>
</reference>
<dbReference type="PRINTS" id="PR00081">
    <property type="entry name" value="GDHRDH"/>
</dbReference>
<dbReference type="Pfam" id="PF13561">
    <property type="entry name" value="adh_short_C2"/>
    <property type="match status" value="1"/>
</dbReference>
<dbReference type="InterPro" id="IPR036291">
    <property type="entry name" value="NAD(P)-bd_dom_sf"/>
</dbReference>
<dbReference type="SMART" id="SM00822">
    <property type="entry name" value="PKS_KR"/>
    <property type="match status" value="1"/>
</dbReference>
<name>A0A1I3X4J6_9PSEU</name>
<accession>A0A1I3X4J6</accession>
<dbReference type="InterPro" id="IPR002347">
    <property type="entry name" value="SDR_fam"/>
</dbReference>
<dbReference type="InterPro" id="IPR057326">
    <property type="entry name" value="KR_dom"/>
</dbReference>
<comment type="similarity">
    <text evidence="1">Belongs to the short-chain dehydrogenases/reductases (SDR) family.</text>
</comment>
<proteinExistence type="inferred from homology"/>
<protein>
    <submittedName>
        <fullName evidence="3">3-oxoacyl-[acyl-carrier protein] reductase</fullName>
    </submittedName>
</protein>
<dbReference type="Proteomes" id="UP000199025">
    <property type="component" value="Unassembled WGS sequence"/>
</dbReference>
<gene>
    <name evidence="3" type="ORF">SAMN05421835_114138</name>
</gene>
<organism evidence="3 4">
    <name type="scientific">Amycolatopsis sacchari</name>
    <dbReference type="NCBI Taxonomy" id="115433"/>
    <lineage>
        <taxon>Bacteria</taxon>
        <taxon>Bacillati</taxon>
        <taxon>Actinomycetota</taxon>
        <taxon>Actinomycetes</taxon>
        <taxon>Pseudonocardiales</taxon>
        <taxon>Pseudonocardiaceae</taxon>
        <taxon>Amycolatopsis</taxon>
    </lineage>
</organism>
<dbReference type="PANTHER" id="PTHR42760">
    <property type="entry name" value="SHORT-CHAIN DEHYDROGENASES/REDUCTASES FAMILY MEMBER"/>
    <property type="match status" value="1"/>
</dbReference>
<dbReference type="CDD" id="cd05233">
    <property type="entry name" value="SDR_c"/>
    <property type="match status" value="1"/>
</dbReference>
<dbReference type="EMBL" id="FORP01000014">
    <property type="protein sequence ID" value="SFK14207.1"/>
    <property type="molecule type" value="Genomic_DNA"/>
</dbReference>
<dbReference type="PANTHER" id="PTHR42760:SF40">
    <property type="entry name" value="3-OXOACYL-[ACYL-CARRIER-PROTEIN] REDUCTASE, CHLOROPLASTIC"/>
    <property type="match status" value="1"/>
</dbReference>
<feature type="domain" description="Ketoreductase" evidence="2">
    <location>
        <begin position="3"/>
        <end position="178"/>
    </location>
</feature>
<dbReference type="Gene3D" id="3.40.50.720">
    <property type="entry name" value="NAD(P)-binding Rossmann-like Domain"/>
    <property type="match status" value="1"/>
</dbReference>
<keyword evidence="4" id="KW-1185">Reference proteome</keyword>
<dbReference type="PROSITE" id="PS00061">
    <property type="entry name" value="ADH_SHORT"/>
    <property type="match status" value="1"/>
</dbReference>
<dbReference type="GO" id="GO:0030497">
    <property type="term" value="P:fatty acid elongation"/>
    <property type="evidence" value="ECO:0007669"/>
    <property type="project" value="TreeGrafter"/>
</dbReference>
<evidence type="ECO:0000259" key="2">
    <source>
        <dbReference type="SMART" id="SM00822"/>
    </source>
</evidence>